<dbReference type="PANTHER" id="PTHR44525">
    <property type="entry name" value="WD REPEAT-CONTAINING PROTEIN 27"/>
    <property type="match status" value="1"/>
</dbReference>
<dbReference type="Pfam" id="PF00400">
    <property type="entry name" value="WD40"/>
    <property type="match status" value="2"/>
</dbReference>
<dbReference type="InterPro" id="IPR036322">
    <property type="entry name" value="WD40_repeat_dom_sf"/>
</dbReference>
<feature type="repeat" description="WD" evidence="1">
    <location>
        <begin position="190"/>
        <end position="231"/>
    </location>
</feature>
<dbReference type="AlphaFoldDB" id="A0A4E0RIZ6"/>
<dbReference type="PROSITE" id="PS50294">
    <property type="entry name" value="WD_REPEATS_REGION"/>
    <property type="match status" value="1"/>
</dbReference>
<dbReference type="Proteomes" id="UP000230066">
    <property type="component" value="Unassembled WGS sequence"/>
</dbReference>
<dbReference type="PROSITE" id="PS50082">
    <property type="entry name" value="WD_REPEATS_2"/>
    <property type="match status" value="2"/>
</dbReference>
<feature type="compositionally biased region" description="Basic and acidic residues" evidence="2">
    <location>
        <begin position="480"/>
        <end position="490"/>
    </location>
</feature>
<dbReference type="InterPro" id="IPR001680">
    <property type="entry name" value="WD40_rpt"/>
</dbReference>
<evidence type="ECO:0000313" key="3">
    <source>
        <dbReference type="EMBL" id="THD28096.1"/>
    </source>
</evidence>
<evidence type="ECO:0000313" key="4">
    <source>
        <dbReference type="Proteomes" id="UP000230066"/>
    </source>
</evidence>
<dbReference type="InterPro" id="IPR042411">
    <property type="entry name" value="WDR27"/>
</dbReference>
<evidence type="ECO:0000256" key="2">
    <source>
        <dbReference type="SAM" id="MobiDB-lite"/>
    </source>
</evidence>
<keyword evidence="1" id="KW-0853">WD repeat</keyword>
<organism evidence="3 4">
    <name type="scientific">Fasciola hepatica</name>
    <name type="common">Liver fluke</name>
    <dbReference type="NCBI Taxonomy" id="6192"/>
    <lineage>
        <taxon>Eukaryota</taxon>
        <taxon>Metazoa</taxon>
        <taxon>Spiralia</taxon>
        <taxon>Lophotrochozoa</taxon>
        <taxon>Platyhelminthes</taxon>
        <taxon>Trematoda</taxon>
        <taxon>Digenea</taxon>
        <taxon>Plagiorchiida</taxon>
        <taxon>Echinostomata</taxon>
        <taxon>Echinostomatoidea</taxon>
        <taxon>Fasciolidae</taxon>
        <taxon>Fasciola</taxon>
    </lineage>
</organism>
<reference evidence="3" key="1">
    <citation type="submission" date="2019-03" db="EMBL/GenBank/DDBJ databases">
        <title>Improved annotation for the trematode Fasciola hepatica.</title>
        <authorList>
            <person name="Choi Y.-J."/>
            <person name="Martin J."/>
            <person name="Mitreva M."/>
        </authorList>
    </citation>
    <scope>NUCLEOTIDE SEQUENCE [LARGE SCALE GENOMIC DNA]</scope>
</reference>
<dbReference type="Gene3D" id="2.130.10.10">
    <property type="entry name" value="YVTN repeat-like/Quinoprotein amine dehydrogenase"/>
    <property type="match status" value="3"/>
</dbReference>
<accession>A0A4E0RIZ6</accession>
<feature type="region of interest" description="Disordered" evidence="2">
    <location>
        <begin position="526"/>
        <end position="545"/>
    </location>
</feature>
<dbReference type="PANTHER" id="PTHR44525:SF1">
    <property type="entry name" value="WD REPEAT-CONTAINING PROTEIN 27"/>
    <property type="match status" value="1"/>
</dbReference>
<proteinExistence type="predicted"/>
<dbReference type="EMBL" id="JXXN02000238">
    <property type="protein sequence ID" value="THD28096.1"/>
    <property type="molecule type" value="Genomic_DNA"/>
</dbReference>
<evidence type="ECO:0000256" key="1">
    <source>
        <dbReference type="PROSITE-ProRule" id="PRU00221"/>
    </source>
</evidence>
<name>A0A4E0RIZ6_FASHE</name>
<protein>
    <submittedName>
        <fullName evidence="3">WD repeat-containing protein 27</fullName>
    </submittedName>
</protein>
<feature type="compositionally biased region" description="Basic residues" evidence="2">
    <location>
        <begin position="530"/>
        <end position="543"/>
    </location>
</feature>
<feature type="repeat" description="WD" evidence="1">
    <location>
        <begin position="621"/>
        <end position="662"/>
    </location>
</feature>
<keyword evidence="4" id="KW-1185">Reference proteome</keyword>
<dbReference type="SUPFAM" id="SSF50978">
    <property type="entry name" value="WD40 repeat-like"/>
    <property type="match status" value="2"/>
</dbReference>
<dbReference type="InterPro" id="IPR015943">
    <property type="entry name" value="WD40/YVTN_repeat-like_dom_sf"/>
</dbReference>
<dbReference type="SMART" id="SM00320">
    <property type="entry name" value="WD40"/>
    <property type="match status" value="7"/>
</dbReference>
<comment type="caution">
    <text evidence="3">The sequence shown here is derived from an EMBL/GenBank/DDBJ whole genome shotgun (WGS) entry which is preliminary data.</text>
</comment>
<gene>
    <name evidence="3" type="ORF">D915_001026</name>
</gene>
<feature type="region of interest" description="Disordered" evidence="2">
    <location>
        <begin position="474"/>
        <end position="500"/>
    </location>
</feature>
<sequence length="983" mass="108733">MWILSRVHFRPTSPHITTQIHRAHYIICVPCLSYVYRMNQFNSIIELHKPVWVFLESSGYSLIDIHDDMVVFCRSESQTAVYIGRYSLLPQVSVLQRYKYPIISVRFIASTVWIRVVVAHLNGIEIIQLDDITEVSVQNKKIILSSAFLVDNQIPCLFGVDSKTTTLVAALGSQLRIRPLTTAISEFVTLGSHGGQVKSMAFFERGSLLLVTCSDEACKIWNLDLRHLVHTIQGAKISPGAFCCHPNEVSLIFGAQDGRIISVNMSKGAFDSYEICKLQECKLNHTTRSAVANYQQGFRSTGKFISMIFCLAPASDLQRPRWTRGYPLNPETSNELSSCVLSLTHVLVSDSFPVTVNLKPYPRSVFKLIIITSTRVGILNVANQQWDGSWKWSELGLKGWSYVNAASASSTSHGVNFWIQGTKDEVVFFTIPMKNMVPVNILSEEGDIHKTRYRKHTLSLLAREDLRLDSVLQRSPAPPDELHSQKESKTVKPKGLLNQPVTFGHPIKSSGYATQEPKRKMFQPVTSGFRHTRKTKGTTKSTHKFGQNYEKSEEAPSVLCRFGSVDSGGTPIYHVTYSPSGGHVAAALGNSACLVLRCPSRNEREISRCSPVADLPVGDVLCGHKNSVLSVAWSADGRLVITGSADRTARLWALKSNSEENSPKIPPRTVLIMDSILGGASNGYGEQASIRSGGLKSTSESSRFQPFSDSIVCAQFHYVDSFIYLVCRNMIRLYSYRVKYPKNVLDKGKVSSYYKLKGEFPIDTCNQLTAVSSVNIFYSYLVICAGSDRRLSVLDLNAGRVVMEIDDAHSRNITGIALNQGSVYSSPAQFEEHLAFEQEPTGSYNTYATVAPGDGVRMWDLRDGGNAVMQFVRPDAPYGNIASGQASNPLIPPVTAAFSPCGQQLIVGGRVTPNHPYPVIYDTRRAGSHPLATLTPKPDKRTVAPTTVVAWHPMRPEVTTGSHDGRLATYTTGLHLSDHIKRN</sequence>